<sequence>MQPFRTKIAGIQKAHGANCVVREDIGFRRIAAIVSVQLRQVRSSTCQSVTERASTGATGSGKMSTAAGPGGGKNANMGGFKVPLQDPFQRPSRPSFSGPLEGRQICQRDGHGTRSTAAVEPLRRSRAAALRLAALSISSTMPAVAAGSGSRAPEPFFGRHNGLPHNPKAEDGQDICVGPPVIGVTNTNILQGLAPRGTPNLPFGSRAPRDKSVVSHAYEWYTRNHTGFYRAVYLHRVSPPHITVSAPTSRFARPPSVGGYTSRPFRAVGAAHGLPQAFILLLAAPDRHHVGLKSVWQGPHESRGEKGVFESSTRAFLPPRRFKVPQRPFSCSPIFGASRNGESILEEWEWDSPISFFGKRVPFLIPSTMGLAEEMGLGRPPPITYHESTGGRYSHNIFQLTCCNSTVNHFKLKKATLEHKLPAILVLNSLSTLQQPTGMVKPLYFFDALVDY</sequence>
<keyword evidence="3" id="KW-1185">Reference proteome</keyword>
<accession>A0AAD6ZI27</accession>
<evidence type="ECO:0000313" key="3">
    <source>
        <dbReference type="Proteomes" id="UP001218218"/>
    </source>
</evidence>
<dbReference type="Proteomes" id="UP001218218">
    <property type="component" value="Unassembled WGS sequence"/>
</dbReference>
<feature type="compositionally biased region" description="Polar residues" evidence="1">
    <location>
        <begin position="49"/>
        <end position="63"/>
    </location>
</feature>
<dbReference type="AlphaFoldDB" id="A0AAD6ZI27"/>
<evidence type="ECO:0000256" key="1">
    <source>
        <dbReference type="SAM" id="MobiDB-lite"/>
    </source>
</evidence>
<gene>
    <name evidence="2" type="ORF">DFH08DRAFT_817893</name>
</gene>
<evidence type="ECO:0000313" key="2">
    <source>
        <dbReference type="EMBL" id="KAJ7323322.1"/>
    </source>
</evidence>
<reference evidence="2" key="1">
    <citation type="submission" date="2023-03" db="EMBL/GenBank/DDBJ databases">
        <title>Massive genome expansion in bonnet fungi (Mycena s.s.) driven by repeated elements and novel gene families across ecological guilds.</title>
        <authorList>
            <consortium name="Lawrence Berkeley National Laboratory"/>
            <person name="Harder C.B."/>
            <person name="Miyauchi S."/>
            <person name="Viragh M."/>
            <person name="Kuo A."/>
            <person name="Thoen E."/>
            <person name="Andreopoulos B."/>
            <person name="Lu D."/>
            <person name="Skrede I."/>
            <person name="Drula E."/>
            <person name="Henrissat B."/>
            <person name="Morin E."/>
            <person name="Kohler A."/>
            <person name="Barry K."/>
            <person name="LaButti K."/>
            <person name="Morin E."/>
            <person name="Salamov A."/>
            <person name="Lipzen A."/>
            <person name="Mereny Z."/>
            <person name="Hegedus B."/>
            <person name="Baldrian P."/>
            <person name="Stursova M."/>
            <person name="Weitz H."/>
            <person name="Taylor A."/>
            <person name="Grigoriev I.V."/>
            <person name="Nagy L.G."/>
            <person name="Martin F."/>
            <person name="Kauserud H."/>
        </authorList>
    </citation>
    <scope>NUCLEOTIDE SEQUENCE</scope>
    <source>
        <strain evidence="2">CBHHK002</strain>
    </source>
</reference>
<feature type="region of interest" description="Disordered" evidence="1">
    <location>
        <begin position="49"/>
        <end position="73"/>
    </location>
</feature>
<feature type="region of interest" description="Disordered" evidence="1">
    <location>
        <begin position="91"/>
        <end position="120"/>
    </location>
</feature>
<name>A0AAD6ZI27_9AGAR</name>
<organism evidence="2 3">
    <name type="scientific">Mycena albidolilacea</name>
    <dbReference type="NCBI Taxonomy" id="1033008"/>
    <lineage>
        <taxon>Eukaryota</taxon>
        <taxon>Fungi</taxon>
        <taxon>Dikarya</taxon>
        <taxon>Basidiomycota</taxon>
        <taxon>Agaricomycotina</taxon>
        <taxon>Agaricomycetes</taxon>
        <taxon>Agaricomycetidae</taxon>
        <taxon>Agaricales</taxon>
        <taxon>Marasmiineae</taxon>
        <taxon>Mycenaceae</taxon>
        <taxon>Mycena</taxon>
    </lineage>
</organism>
<proteinExistence type="predicted"/>
<dbReference type="EMBL" id="JARIHO010000047">
    <property type="protein sequence ID" value="KAJ7323322.1"/>
    <property type="molecule type" value="Genomic_DNA"/>
</dbReference>
<protein>
    <submittedName>
        <fullName evidence="2">Uncharacterized protein</fullName>
    </submittedName>
</protein>
<comment type="caution">
    <text evidence="2">The sequence shown here is derived from an EMBL/GenBank/DDBJ whole genome shotgun (WGS) entry which is preliminary data.</text>
</comment>